<protein>
    <submittedName>
        <fullName evidence="2">Uncharacterized protein</fullName>
    </submittedName>
</protein>
<dbReference type="AlphaFoldDB" id="A0A176VKW2"/>
<organism evidence="2 3">
    <name type="scientific">Marchantia polymorpha subsp. ruderalis</name>
    <dbReference type="NCBI Taxonomy" id="1480154"/>
    <lineage>
        <taxon>Eukaryota</taxon>
        <taxon>Viridiplantae</taxon>
        <taxon>Streptophyta</taxon>
        <taxon>Embryophyta</taxon>
        <taxon>Marchantiophyta</taxon>
        <taxon>Marchantiopsida</taxon>
        <taxon>Marchantiidae</taxon>
        <taxon>Marchantiales</taxon>
        <taxon>Marchantiaceae</taxon>
        <taxon>Marchantia</taxon>
    </lineage>
</organism>
<evidence type="ECO:0000313" key="2">
    <source>
        <dbReference type="EMBL" id="OAE20406.1"/>
    </source>
</evidence>
<name>A0A176VKW2_MARPO</name>
<evidence type="ECO:0000313" key="3">
    <source>
        <dbReference type="Proteomes" id="UP000077202"/>
    </source>
</evidence>
<dbReference type="Proteomes" id="UP000077202">
    <property type="component" value="Unassembled WGS sequence"/>
</dbReference>
<keyword evidence="3" id="KW-1185">Reference proteome</keyword>
<accession>A0A176VKW2</accession>
<proteinExistence type="predicted"/>
<gene>
    <name evidence="2" type="ORF">AXG93_4905s1060</name>
</gene>
<feature type="region of interest" description="Disordered" evidence="1">
    <location>
        <begin position="84"/>
        <end position="168"/>
    </location>
</feature>
<dbReference type="EMBL" id="LVLJ01003617">
    <property type="protein sequence ID" value="OAE20406.1"/>
    <property type="molecule type" value="Genomic_DNA"/>
</dbReference>
<sequence>MKDDEGGMTSRGLELEAGKHAGACDGGKSGQMGWKDYPMAEGERRMEARGASCGRSELLAVGVAVHITADMRFDEFPQIRKLKRDDGGEDSAQSSHIELNMSSSESEEESRREGGRMGRGGEMMTPARSHPLEHGGPTGDVRAGEGSESSFKGRCDHEGNFSSSARSEFRLARCEAKAGWDLPRSSRLRPWKAG</sequence>
<feature type="region of interest" description="Disordered" evidence="1">
    <location>
        <begin position="1"/>
        <end position="35"/>
    </location>
</feature>
<evidence type="ECO:0000256" key="1">
    <source>
        <dbReference type="SAM" id="MobiDB-lite"/>
    </source>
</evidence>
<comment type="caution">
    <text evidence="2">The sequence shown here is derived from an EMBL/GenBank/DDBJ whole genome shotgun (WGS) entry which is preliminary data.</text>
</comment>
<reference evidence="2" key="1">
    <citation type="submission" date="2016-03" db="EMBL/GenBank/DDBJ databases">
        <title>Mechanisms controlling the formation of the plant cell surface in tip-growing cells are functionally conserved among land plants.</title>
        <authorList>
            <person name="Honkanen S."/>
            <person name="Jones V.A."/>
            <person name="Morieri G."/>
            <person name="Champion C."/>
            <person name="Hetherington A.J."/>
            <person name="Kelly S."/>
            <person name="Saint-Marcoux D."/>
            <person name="Proust H."/>
            <person name="Prescott H."/>
            <person name="Dolan L."/>
        </authorList>
    </citation>
    <scope>NUCLEOTIDE SEQUENCE [LARGE SCALE GENOMIC DNA]</scope>
    <source>
        <tissue evidence="2">Whole gametophyte</tissue>
    </source>
</reference>